<dbReference type="EMBL" id="CAACVJ010000177">
    <property type="protein sequence ID" value="VEP14325.1"/>
    <property type="molecule type" value="Genomic_DNA"/>
</dbReference>
<dbReference type="CDD" id="cd00085">
    <property type="entry name" value="HNHc"/>
    <property type="match status" value="1"/>
</dbReference>
<dbReference type="Pfam" id="PF01844">
    <property type="entry name" value="HNH"/>
    <property type="match status" value="1"/>
</dbReference>
<name>A0A563VSC4_9CYAN</name>
<sequence>MGRSPDMPSRKASLLKRQKGICPWCCRHFREGDVLETDHNIPRALGGKDEYNNLQLLHGHCHDDKTALDLVFIRNQRFMKYMDNINQTLAKYNWFWDENDLLIITS</sequence>
<evidence type="ECO:0000259" key="1">
    <source>
        <dbReference type="SMART" id="SM00507"/>
    </source>
</evidence>
<dbReference type="Gene3D" id="1.10.30.50">
    <property type="match status" value="1"/>
</dbReference>
<dbReference type="Proteomes" id="UP000320055">
    <property type="component" value="Unassembled WGS sequence"/>
</dbReference>
<dbReference type="InterPro" id="IPR003615">
    <property type="entry name" value="HNH_nuc"/>
</dbReference>
<dbReference type="SMART" id="SM00507">
    <property type="entry name" value="HNHc"/>
    <property type="match status" value="1"/>
</dbReference>
<dbReference type="InterPro" id="IPR002711">
    <property type="entry name" value="HNH"/>
</dbReference>
<dbReference type="AlphaFoldDB" id="A0A563VSC4"/>
<reference evidence="2 3" key="1">
    <citation type="submission" date="2019-01" db="EMBL/GenBank/DDBJ databases">
        <authorList>
            <person name="Brito A."/>
        </authorList>
    </citation>
    <scope>NUCLEOTIDE SEQUENCE [LARGE SCALE GENOMIC DNA]</scope>
    <source>
        <strain evidence="2">1</strain>
    </source>
</reference>
<dbReference type="GO" id="GO:0008270">
    <property type="term" value="F:zinc ion binding"/>
    <property type="evidence" value="ECO:0007669"/>
    <property type="project" value="InterPro"/>
</dbReference>
<evidence type="ECO:0000313" key="3">
    <source>
        <dbReference type="Proteomes" id="UP000320055"/>
    </source>
</evidence>
<accession>A0A563VSC4</accession>
<dbReference type="GO" id="GO:0003676">
    <property type="term" value="F:nucleic acid binding"/>
    <property type="evidence" value="ECO:0007669"/>
    <property type="project" value="InterPro"/>
</dbReference>
<evidence type="ECO:0000313" key="2">
    <source>
        <dbReference type="EMBL" id="VEP14325.1"/>
    </source>
</evidence>
<dbReference type="GO" id="GO:0004519">
    <property type="term" value="F:endonuclease activity"/>
    <property type="evidence" value="ECO:0007669"/>
    <property type="project" value="InterPro"/>
</dbReference>
<proteinExistence type="predicted"/>
<feature type="domain" description="HNH nuclease" evidence="1">
    <location>
        <begin position="9"/>
        <end position="63"/>
    </location>
</feature>
<organism evidence="2 3">
    <name type="scientific">Hyella patelloides LEGE 07179</name>
    <dbReference type="NCBI Taxonomy" id="945734"/>
    <lineage>
        <taxon>Bacteria</taxon>
        <taxon>Bacillati</taxon>
        <taxon>Cyanobacteriota</taxon>
        <taxon>Cyanophyceae</taxon>
        <taxon>Pleurocapsales</taxon>
        <taxon>Hyellaceae</taxon>
        <taxon>Hyella</taxon>
    </lineage>
</organism>
<protein>
    <recommendedName>
        <fullName evidence="1">HNH nuclease domain-containing protein</fullName>
    </recommendedName>
</protein>
<keyword evidence="3" id="KW-1185">Reference proteome</keyword>
<gene>
    <name evidence="2" type="ORF">H1P_2580006</name>
</gene>